<proteinExistence type="predicted"/>
<sequence length="535" mass="61908">MLKDDSIESIQFLDKWPKQTNTTYKVLIADSAVLKMKVQQINKDALPIIIYYDNKKVFKDKINTNRTYVAKLDGETNNSLQIQQVIVGYDKNNKQVFSVYNPLGSEMIVNFPETTVSYSVGVRLSGDGEVTISEFSLTTYNTAIADSKKELFTKNPERDYLIITNVYPEKNNYYQNMFIHRRALSYLEKGINVEIYRLNTSPGSIASYTFEGIPVFISGEDELVNLLNVKPYKKIFFHFINERMYGAVRKSQAKQTPKLVWVHGYETTKWYRRWFNFYQNTKSLRSALNQADGNQKQLDFMRKLYTTDDDDIKFIFVSNWYKEKIAEKDTNSIVKNYKVIHNVIDDELFNYVEKTAEQRKRILTIRPFASRTYANDLTVKAILALKDRPFFNDLDFDIYGQGPLFDEVVEPIRNIPNVHLHNYFLSQEQIAEQHKTHGIFLCPSRMDSQGVSLGEAMSSGLVPVTNGICAIPEFIDESCGFLASNEDYIGLANAIEHLYHNPEDFLTKSNRAANRVRHQCSKNKMIRSELNEIIS</sequence>
<dbReference type="EMBL" id="JAIQUM010000021">
    <property type="protein sequence ID" value="MBZ5750847.1"/>
    <property type="molecule type" value="Genomic_DNA"/>
</dbReference>
<name>A0ABS7URB4_9BACI</name>
<evidence type="ECO:0000313" key="2">
    <source>
        <dbReference type="Proteomes" id="UP001165287"/>
    </source>
</evidence>
<dbReference type="CDD" id="cd03801">
    <property type="entry name" value="GT4_PimA-like"/>
    <property type="match status" value="1"/>
</dbReference>
<dbReference type="Pfam" id="PF13692">
    <property type="entry name" value="Glyco_trans_1_4"/>
    <property type="match status" value="1"/>
</dbReference>
<dbReference type="PANTHER" id="PTHR12526">
    <property type="entry name" value="GLYCOSYLTRANSFERASE"/>
    <property type="match status" value="1"/>
</dbReference>
<organism evidence="1 2">
    <name type="scientific">Metabacillus rhizolycopersici</name>
    <dbReference type="NCBI Taxonomy" id="2875709"/>
    <lineage>
        <taxon>Bacteria</taxon>
        <taxon>Bacillati</taxon>
        <taxon>Bacillota</taxon>
        <taxon>Bacilli</taxon>
        <taxon>Bacillales</taxon>
        <taxon>Bacillaceae</taxon>
        <taxon>Metabacillus</taxon>
    </lineage>
</organism>
<protein>
    <submittedName>
        <fullName evidence="1">Glycosyltransferase family 4 protein</fullName>
    </submittedName>
</protein>
<comment type="caution">
    <text evidence="1">The sequence shown here is derived from an EMBL/GenBank/DDBJ whole genome shotgun (WGS) entry which is preliminary data.</text>
</comment>
<dbReference type="SUPFAM" id="SSF53756">
    <property type="entry name" value="UDP-Glycosyltransferase/glycogen phosphorylase"/>
    <property type="match status" value="1"/>
</dbReference>
<reference evidence="1" key="1">
    <citation type="submission" date="2024-05" db="EMBL/GenBank/DDBJ databases">
        <title>Metabacillus sp. nov., isolated from the rhizosphere soil of tomato plants.</title>
        <authorList>
            <person name="Ma R."/>
        </authorList>
    </citation>
    <scope>NUCLEOTIDE SEQUENCE</scope>
    <source>
        <strain evidence="1">DBTR6</strain>
    </source>
</reference>
<dbReference type="RefSeq" id="WP_224139128.1">
    <property type="nucleotide sequence ID" value="NZ_JAIQUM010000021.1"/>
</dbReference>
<dbReference type="PANTHER" id="PTHR12526:SF630">
    <property type="entry name" value="GLYCOSYLTRANSFERASE"/>
    <property type="match status" value="1"/>
</dbReference>
<gene>
    <name evidence="1" type="ORF">K9V48_11435</name>
</gene>
<dbReference type="Proteomes" id="UP001165287">
    <property type="component" value="Unassembled WGS sequence"/>
</dbReference>
<accession>A0ABS7URB4</accession>
<evidence type="ECO:0000313" key="1">
    <source>
        <dbReference type="EMBL" id="MBZ5750847.1"/>
    </source>
</evidence>
<dbReference type="Gene3D" id="3.40.50.2000">
    <property type="entry name" value="Glycogen Phosphorylase B"/>
    <property type="match status" value="2"/>
</dbReference>
<keyword evidence="2" id="KW-1185">Reference proteome</keyword>